<feature type="transmembrane region" description="Helical" evidence="8">
    <location>
        <begin position="132"/>
        <end position="152"/>
    </location>
</feature>
<keyword evidence="3 8" id="KW-0813">Transport</keyword>
<keyword evidence="7 8" id="KW-0927">Auxin signaling pathway</keyword>
<evidence type="ECO:0000256" key="2">
    <source>
        <dbReference type="ARBA" id="ARBA00009177"/>
    </source>
</evidence>
<dbReference type="PANTHER" id="PTHR31752">
    <property type="entry name" value="AUXIN EFFLUX CARRIER COMPONENT 1B-RELATED"/>
    <property type="match status" value="1"/>
</dbReference>
<dbReference type="InterPro" id="IPR014024">
    <property type="entry name" value="Auxin_eff_plant"/>
</dbReference>
<dbReference type="EMBL" id="OX451736">
    <property type="protein sequence ID" value="CAI8589872.1"/>
    <property type="molecule type" value="Genomic_DNA"/>
</dbReference>
<dbReference type="Proteomes" id="UP001157006">
    <property type="component" value="Chromosome 1L"/>
</dbReference>
<feature type="transmembrane region" description="Helical" evidence="8">
    <location>
        <begin position="363"/>
        <end position="382"/>
    </location>
</feature>
<organism evidence="9 10">
    <name type="scientific">Vicia faba</name>
    <name type="common">Broad bean</name>
    <name type="synonym">Faba vulgaris</name>
    <dbReference type="NCBI Taxonomy" id="3906"/>
    <lineage>
        <taxon>Eukaryota</taxon>
        <taxon>Viridiplantae</taxon>
        <taxon>Streptophyta</taxon>
        <taxon>Embryophyta</taxon>
        <taxon>Tracheophyta</taxon>
        <taxon>Spermatophyta</taxon>
        <taxon>Magnoliopsida</taxon>
        <taxon>eudicotyledons</taxon>
        <taxon>Gunneridae</taxon>
        <taxon>Pentapetalae</taxon>
        <taxon>rosids</taxon>
        <taxon>fabids</taxon>
        <taxon>Fabales</taxon>
        <taxon>Fabaceae</taxon>
        <taxon>Papilionoideae</taxon>
        <taxon>50 kb inversion clade</taxon>
        <taxon>NPAAA clade</taxon>
        <taxon>Hologalegina</taxon>
        <taxon>IRL clade</taxon>
        <taxon>Fabeae</taxon>
        <taxon>Vicia</taxon>
    </lineage>
</organism>
<dbReference type="InterPro" id="IPR004776">
    <property type="entry name" value="Mem_transp_PIN-like"/>
</dbReference>
<feature type="transmembrane region" description="Helical" evidence="8">
    <location>
        <begin position="454"/>
        <end position="473"/>
    </location>
</feature>
<feature type="transmembrane region" description="Helical" evidence="8">
    <location>
        <begin position="72"/>
        <end position="92"/>
    </location>
</feature>
<evidence type="ECO:0000313" key="10">
    <source>
        <dbReference type="Proteomes" id="UP001157006"/>
    </source>
</evidence>
<dbReference type="PANTHER" id="PTHR31752:SF4">
    <property type="entry name" value="AUXIN EFFLUX CARRIER COMPONENT 2"/>
    <property type="match status" value="1"/>
</dbReference>
<sequence>MINGKDVYKIVESIFPLYVALMLGYGSIKWWKIFTADQCAGVNRFVATFAVPTLTFIYIIPIDPYHMNWRIIIADTLQKIVTLLCLILWNIFTKRGSFDWTITVFSLINLPNTLVVGIPLLQAMYGDVSTPILIQIVFMQSVLWYTVLLIMYEYRAARIFISQQFVVRNEDGTESILSESEKVDIGSNVDVELGEFLHSLSVRSGSRKNSFDVNELFKKSKSSSSANVGVEWKSIKSRSARVSPHPILKSISGNKRNMSSNGRLTHEIEPSEVDKFELLGIKVSAEKEHESKEAQIEEIKEEISEEQMPPSQSMVLKLIVIRVYKKLIKNPNLWASVLGIIWALIAARYKIKLPTIIYDSITIMSKTGLGMSMFSLGIFMALQPKIIACGKTAAAMSMILKFLIGPALFGATSAAVGDRGVVFKIGIVQAALPQGIVPFVFAKEYNLHAQIFNTAVIFGLALVFPIGMLYYVLLGFSSF</sequence>
<protein>
    <recommendedName>
        <fullName evidence="8">Auxin efflux carrier component</fullName>
    </recommendedName>
</protein>
<evidence type="ECO:0000256" key="8">
    <source>
        <dbReference type="RuleBase" id="RU362108"/>
    </source>
</evidence>
<dbReference type="GO" id="GO:0009926">
    <property type="term" value="P:auxin polar transport"/>
    <property type="evidence" value="ECO:0007669"/>
    <property type="project" value="TreeGrafter"/>
</dbReference>
<comment type="subcellular location">
    <subcellularLocation>
        <location evidence="1 8">Membrane</location>
        <topology evidence="1 8">Multi-pass membrane protein</topology>
    </subcellularLocation>
</comment>
<feature type="transmembrane region" description="Helical" evidence="8">
    <location>
        <begin position="13"/>
        <end position="30"/>
    </location>
</feature>
<evidence type="ECO:0000313" key="9">
    <source>
        <dbReference type="EMBL" id="CAI8589872.1"/>
    </source>
</evidence>
<keyword evidence="4 8" id="KW-0812">Transmembrane</keyword>
<gene>
    <name evidence="9" type="ORF">VFH_I414120</name>
</gene>
<comment type="function">
    <text evidence="8">May act as a component of the auxin efflux carrier.</text>
</comment>
<dbReference type="InterPro" id="IPR051107">
    <property type="entry name" value="Auxin_Efflux_Carrier"/>
</dbReference>
<keyword evidence="10" id="KW-1185">Reference proteome</keyword>
<evidence type="ECO:0000256" key="6">
    <source>
        <dbReference type="ARBA" id="ARBA00023136"/>
    </source>
</evidence>
<keyword evidence="6 8" id="KW-0472">Membrane</keyword>
<dbReference type="GO" id="GO:0009734">
    <property type="term" value="P:auxin-activated signaling pathway"/>
    <property type="evidence" value="ECO:0007669"/>
    <property type="project" value="UniProtKB-UniRule"/>
</dbReference>
<feature type="transmembrane region" description="Helical" evidence="8">
    <location>
        <begin position="394"/>
        <end position="415"/>
    </location>
</feature>
<evidence type="ECO:0000256" key="5">
    <source>
        <dbReference type="ARBA" id="ARBA00022989"/>
    </source>
</evidence>
<feature type="transmembrane region" description="Helical" evidence="8">
    <location>
        <begin position="421"/>
        <end position="442"/>
    </location>
</feature>
<dbReference type="GO" id="GO:0005886">
    <property type="term" value="C:plasma membrane"/>
    <property type="evidence" value="ECO:0007669"/>
    <property type="project" value="TreeGrafter"/>
</dbReference>
<comment type="similarity">
    <text evidence="2 8">Belongs to the auxin efflux carrier (TC 2.A.69.1) family.</text>
</comment>
<proteinExistence type="inferred from homology"/>
<evidence type="ECO:0000256" key="3">
    <source>
        <dbReference type="ARBA" id="ARBA00022448"/>
    </source>
</evidence>
<evidence type="ECO:0000256" key="7">
    <source>
        <dbReference type="ARBA" id="ARBA00023294"/>
    </source>
</evidence>
<keyword evidence="5 8" id="KW-1133">Transmembrane helix</keyword>
<evidence type="ECO:0000256" key="1">
    <source>
        <dbReference type="ARBA" id="ARBA00004141"/>
    </source>
</evidence>
<reference evidence="9 10" key="1">
    <citation type="submission" date="2023-01" db="EMBL/GenBank/DDBJ databases">
        <authorList>
            <person name="Kreplak J."/>
        </authorList>
    </citation>
    <scope>NUCLEOTIDE SEQUENCE [LARGE SCALE GENOMIC DNA]</scope>
</reference>
<dbReference type="AlphaFoldDB" id="A0AAV0YZC3"/>
<feature type="transmembrane region" description="Helical" evidence="8">
    <location>
        <begin position="42"/>
        <end position="60"/>
    </location>
</feature>
<accession>A0AAV0YZC3</accession>
<dbReference type="GO" id="GO:0005783">
    <property type="term" value="C:endoplasmic reticulum"/>
    <property type="evidence" value="ECO:0007669"/>
    <property type="project" value="TreeGrafter"/>
</dbReference>
<feature type="transmembrane region" description="Helical" evidence="8">
    <location>
        <begin position="332"/>
        <end position="351"/>
    </location>
</feature>
<dbReference type="GO" id="GO:0010329">
    <property type="term" value="F:auxin efflux transmembrane transporter activity"/>
    <property type="evidence" value="ECO:0007669"/>
    <property type="project" value="TreeGrafter"/>
</dbReference>
<dbReference type="NCBIfam" id="TIGR00946">
    <property type="entry name" value="2a69"/>
    <property type="match status" value="1"/>
</dbReference>
<dbReference type="Pfam" id="PF03547">
    <property type="entry name" value="Mem_trans"/>
    <property type="match status" value="1"/>
</dbReference>
<name>A0AAV0YZC3_VICFA</name>
<evidence type="ECO:0000256" key="4">
    <source>
        <dbReference type="ARBA" id="ARBA00022692"/>
    </source>
</evidence>
<feature type="transmembrane region" description="Helical" evidence="8">
    <location>
        <begin position="104"/>
        <end position="126"/>
    </location>
</feature>